<dbReference type="InterPro" id="IPR047187">
    <property type="entry name" value="SF1_C_Upf1"/>
</dbReference>
<accession>A0ABW3MF05</accession>
<dbReference type="Proteomes" id="UP001597045">
    <property type="component" value="Unassembled WGS sequence"/>
</dbReference>
<dbReference type="PANTHER" id="PTHR43788">
    <property type="entry name" value="DNA2/NAM7 HELICASE FAMILY MEMBER"/>
    <property type="match status" value="1"/>
</dbReference>
<protein>
    <submittedName>
        <fullName evidence="6">DEAD/DEAH box helicase</fullName>
        <ecNumber evidence="6">3.6.4.-</ecNumber>
    </submittedName>
</protein>
<proteinExistence type="predicted"/>
<keyword evidence="3 6" id="KW-0347">Helicase</keyword>
<dbReference type="Pfam" id="PF13087">
    <property type="entry name" value="AAA_12"/>
    <property type="match status" value="1"/>
</dbReference>
<name>A0ABW3MF05_9PSEU</name>
<evidence type="ECO:0000259" key="5">
    <source>
        <dbReference type="Pfam" id="PF13087"/>
    </source>
</evidence>
<evidence type="ECO:0000256" key="3">
    <source>
        <dbReference type="ARBA" id="ARBA00022806"/>
    </source>
</evidence>
<reference evidence="7" key="1">
    <citation type="journal article" date="2019" name="Int. J. Syst. Evol. Microbiol.">
        <title>The Global Catalogue of Microorganisms (GCM) 10K type strain sequencing project: providing services to taxonomists for standard genome sequencing and annotation.</title>
        <authorList>
            <consortium name="The Broad Institute Genomics Platform"/>
            <consortium name="The Broad Institute Genome Sequencing Center for Infectious Disease"/>
            <person name="Wu L."/>
            <person name="Ma J."/>
        </authorList>
    </citation>
    <scope>NUCLEOTIDE SEQUENCE [LARGE SCALE GENOMIC DNA]</scope>
    <source>
        <strain evidence="7">JCM 31486</strain>
    </source>
</reference>
<organism evidence="6 7">
    <name type="scientific">Kibdelosporangium lantanae</name>
    <dbReference type="NCBI Taxonomy" id="1497396"/>
    <lineage>
        <taxon>Bacteria</taxon>
        <taxon>Bacillati</taxon>
        <taxon>Actinomycetota</taxon>
        <taxon>Actinomycetes</taxon>
        <taxon>Pseudonocardiales</taxon>
        <taxon>Pseudonocardiaceae</taxon>
        <taxon>Kibdelosporangium</taxon>
    </lineage>
</organism>
<dbReference type="EC" id="3.6.4.-" evidence="6"/>
<dbReference type="InterPro" id="IPR041679">
    <property type="entry name" value="DNA2/NAM7-like_C"/>
</dbReference>
<sequence>GFHFNVTRESNLPSARLGALVTTVLESHHAGDGLIWVGSPLRVHRRCDRPMFDVSNQIAYGGDLMVYGTHHKGEYPGENLWLDVRSAQSDGNWVPAEGTALIGLINELVAEGIPAHDIRVVSPFRDVVYGAKNLARRHDPDFADKNIGTVHTVQGQEANVVILVLGSAPKKQRAREWAAEKPNLLNVAVSRAKRRFYVIGNRPNWKDLTYFSVLAGAFTVRQIP</sequence>
<dbReference type="Gene3D" id="3.40.50.300">
    <property type="entry name" value="P-loop containing nucleotide triphosphate hydrolases"/>
    <property type="match status" value="1"/>
</dbReference>
<evidence type="ECO:0000256" key="2">
    <source>
        <dbReference type="ARBA" id="ARBA00022801"/>
    </source>
</evidence>
<dbReference type="InterPro" id="IPR050534">
    <property type="entry name" value="Coronavir_polyprotein_1ab"/>
</dbReference>
<gene>
    <name evidence="6" type="ORF">ACFQ1S_25400</name>
</gene>
<dbReference type="GO" id="GO:0004386">
    <property type="term" value="F:helicase activity"/>
    <property type="evidence" value="ECO:0007669"/>
    <property type="project" value="UniProtKB-KW"/>
</dbReference>
<comment type="caution">
    <text evidence="6">The sequence shown here is derived from an EMBL/GenBank/DDBJ whole genome shotgun (WGS) entry which is preliminary data.</text>
</comment>
<feature type="non-terminal residue" evidence="6">
    <location>
        <position position="1"/>
    </location>
</feature>
<keyword evidence="2 6" id="KW-0378">Hydrolase</keyword>
<dbReference type="EMBL" id="JBHTIS010001707">
    <property type="protein sequence ID" value="MFD1048628.1"/>
    <property type="molecule type" value="Genomic_DNA"/>
</dbReference>
<dbReference type="CDD" id="cd18808">
    <property type="entry name" value="SF1_C_Upf1"/>
    <property type="match status" value="1"/>
</dbReference>
<keyword evidence="4" id="KW-0067">ATP-binding</keyword>
<feature type="domain" description="DNA2/NAM7 helicase-like C-terminal" evidence="5">
    <location>
        <begin position="91"/>
        <end position="202"/>
    </location>
</feature>
<evidence type="ECO:0000256" key="4">
    <source>
        <dbReference type="ARBA" id="ARBA00022840"/>
    </source>
</evidence>
<dbReference type="PANTHER" id="PTHR43788:SF8">
    <property type="entry name" value="DNA-BINDING PROTEIN SMUBP-2"/>
    <property type="match status" value="1"/>
</dbReference>
<dbReference type="SUPFAM" id="SSF52540">
    <property type="entry name" value="P-loop containing nucleoside triphosphate hydrolases"/>
    <property type="match status" value="1"/>
</dbReference>
<evidence type="ECO:0000313" key="6">
    <source>
        <dbReference type="EMBL" id="MFD1048628.1"/>
    </source>
</evidence>
<evidence type="ECO:0000313" key="7">
    <source>
        <dbReference type="Proteomes" id="UP001597045"/>
    </source>
</evidence>
<dbReference type="GO" id="GO:0016787">
    <property type="term" value="F:hydrolase activity"/>
    <property type="evidence" value="ECO:0007669"/>
    <property type="project" value="UniProtKB-KW"/>
</dbReference>
<keyword evidence="1" id="KW-0547">Nucleotide-binding</keyword>
<evidence type="ECO:0000256" key="1">
    <source>
        <dbReference type="ARBA" id="ARBA00022741"/>
    </source>
</evidence>
<dbReference type="InterPro" id="IPR027417">
    <property type="entry name" value="P-loop_NTPase"/>
</dbReference>
<keyword evidence="7" id="KW-1185">Reference proteome</keyword>